<keyword evidence="2 6" id="KW-0699">rRNA-binding</keyword>
<dbReference type="CDD" id="cd00364">
    <property type="entry name" value="Ribosomal_uS17"/>
    <property type="match status" value="1"/>
</dbReference>
<sequence length="78" mass="9019">MENKVKTKLSGTVVSDKMSKTIVVSVSRLVKHPKYQKYMKVVKKFKAHDPEGKLKTGDKVVIEECRPISKDKHFRVIY</sequence>
<dbReference type="NCBIfam" id="NF004123">
    <property type="entry name" value="PRK05610.1"/>
    <property type="match status" value="1"/>
</dbReference>
<evidence type="ECO:0000256" key="7">
    <source>
        <dbReference type="RuleBase" id="RU003872"/>
    </source>
</evidence>
<evidence type="ECO:0000256" key="4">
    <source>
        <dbReference type="ARBA" id="ARBA00022980"/>
    </source>
</evidence>
<dbReference type="GO" id="GO:0003735">
    <property type="term" value="F:structural constituent of ribosome"/>
    <property type="evidence" value="ECO:0007669"/>
    <property type="project" value="UniProtKB-UniRule"/>
</dbReference>
<dbReference type="GO" id="GO:0019843">
    <property type="term" value="F:rRNA binding"/>
    <property type="evidence" value="ECO:0007669"/>
    <property type="project" value="UniProtKB-UniRule"/>
</dbReference>
<comment type="function">
    <text evidence="6">One of the primary rRNA binding proteins, it binds specifically to the 5'-end of 16S ribosomal RNA.</text>
</comment>
<dbReference type="AlphaFoldDB" id="A0A1F6WGY4"/>
<evidence type="ECO:0000256" key="2">
    <source>
        <dbReference type="ARBA" id="ARBA00022730"/>
    </source>
</evidence>
<dbReference type="PANTHER" id="PTHR10744:SF1">
    <property type="entry name" value="SMALL RIBOSOMAL SUBUNIT PROTEIN US17M"/>
    <property type="match status" value="1"/>
</dbReference>
<organism evidence="8 9">
    <name type="scientific">Candidatus Nomurabacteria bacterium RIFCSPHIGHO2_02_FULL_42_24</name>
    <dbReference type="NCBI Taxonomy" id="1801757"/>
    <lineage>
        <taxon>Bacteria</taxon>
        <taxon>Candidatus Nomuraibacteriota</taxon>
    </lineage>
</organism>
<dbReference type="Proteomes" id="UP000179880">
    <property type="component" value="Unassembled WGS sequence"/>
</dbReference>
<comment type="similarity">
    <text evidence="1 6 7">Belongs to the universal ribosomal protein uS17 family.</text>
</comment>
<dbReference type="InterPro" id="IPR019979">
    <property type="entry name" value="Ribosomal_uS17_CS"/>
</dbReference>
<evidence type="ECO:0000256" key="6">
    <source>
        <dbReference type="HAMAP-Rule" id="MF_01345"/>
    </source>
</evidence>
<dbReference type="HAMAP" id="MF_01345_B">
    <property type="entry name" value="Ribosomal_uS17_B"/>
    <property type="match status" value="1"/>
</dbReference>
<gene>
    <name evidence="6" type="primary">rpsQ</name>
    <name evidence="8" type="ORF">A3B93_02615</name>
</gene>
<accession>A0A1F6WGY4</accession>
<comment type="subunit">
    <text evidence="6">Part of the 30S ribosomal subunit.</text>
</comment>
<evidence type="ECO:0000256" key="5">
    <source>
        <dbReference type="ARBA" id="ARBA00023274"/>
    </source>
</evidence>
<dbReference type="Pfam" id="PF00366">
    <property type="entry name" value="Ribosomal_S17"/>
    <property type="match status" value="1"/>
</dbReference>
<evidence type="ECO:0000313" key="8">
    <source>
        <dbReference type="EMBL" id="OGI81149.1"/>
    </source>
</evidence>
<proteinExistence type="inferred from homology"/>
<evidence type="ECO:0000256" key="3">
    <source>
        <dbReference type="ARBA" id="ARBA00022884"/>
    </source>
</evidence>
<dbReference type="NCBIfam" id="TIGR03635">
    <property type="entry name" value="uS17_bact"/>
    <property type="match status" value="1"/>
</dbReference>
<protein>
    <recommendedName>
        <fullName evidence="6">Small ribosomal subunit protein uS17</fullName>
    </recommendedName>
</protein>
<dbReference type="EMBL" id="MFUH01000040">
    <property type="protein sequence ID" value="OGI81149.1"/>
    <property type="molecule type" value="Genomic_DNA"/>
</dbReference>
<evidence type="ECO:0000313" key="9">
    <source>
        <dbReference type="Proteomes" id="UP000179880"/>
    </source>
</evidence>
<dbReference type="InterPro" id="IPR000266">
    <property type="entry name" value="Ribosomal_uS17"/>
</dbReference>
<dbReference type="PROSITE" id="PS00056">
    <property type="entry name" value="RIBOSOMAL_S17"/>
    <property type="match status" value="1"/>
</dbReference>
<dbReference type="GO" id="GO:0022627">
    <property type="term" value="C:cytosolic small ribosomal subunit"/>
    <property type="evidence" value="ECO:0007669"/>
    <property type="project" value="UniProtKB-UniRule"/>
</dbReference>
<name>A0A1F6WGY4_9BACT</name>
<keyword evidence="3 6" id="KW-0694">RNA-binding</keyword>
<evidence type="ECO:0000256" key="1">
    <source>
        <dbReference type="ARBA" id="ARBA00010254"/>
    </source>
</evidence>
<dbReference type="GO" id="GO:0006412">
    <property type="term" value="P:translation"/>
    <property type="evidence" value="ECO:0007669"/>
    <property type="project" value="UniProtKB-UniRule"/>
</dbReference>
<dbReference type="PANTHER" id="PTHR10744">
    <property type="entry name" value="40S RIBOSOMAL PROTEIN S11 FAMILY MEMBER"/>
    <property type="match status" value="1"/>
</dbReference>
<dbReference type="InterPro" id="IPR019984">
    <property type="entry name" value="Ribosomal_uS17_bact/chlr"/>
</dbReference>
<dbReference type="Gene3D" id="2.40.50.140">
    <property type="entry name" value="Nucleic acid-binding proteins"/>
    <property type="match status" value="1"/>
</dbReference>
<dbReference type="PRINTS" id="PR00973">
    <property type="entry name" value="RIBOSOMALS17"/>
</dbReference>
<keyword evidence="5 6" id="KW-0687">Ribonucleoprotein</keyword>
<dbReference type="SUPFAM" id="SSF50249">
    <property type="entry name" value="Nucleic acid-binding proteins"/>
    <property type="match status" value="1"/>
</dbReference>
<dbReference type="InterPro" id="IPR012340">
    <property type="entry name" value="NA-bd_OB-fold"/>
</dbReference>
<keyword evidence="4 6" id="KW-0689">Ribosomal protein</keyword>
<reference evidence="8 9" key="1">
    <citation type="journal article" date="2016" name="Nat. Commun.">
        <title>Thousands of microbial genomes shed light on interconnected biogeochemical processes in an aquifer system.</title>
        <authorList>
            <person name="Anantharaman K."/>
            <person name="Brown C.T."/>
            <person name="Hug L.A."/>
            <person name="Sharon I."/>
            <person name="Castelle C.J."/>
            <person name="Probst A.J."/>
            <person name="Thomas B.C."/>
            <person name="Singh A."/>
            <person name="Wilkins M.J."/>
            <person name="Karaoz U."/>
            <person name="Brodie E.L."/>
            <person name="Williams K.H."/>
            <person name="Hubbard S.S."/>
            <person name="Banfield J.F."/>
        </authorList>
    </citation>
    <scope>NUCLEOTIDE SEQUENCE [LARGE SCALE GENOMIC DNA]</scope>
</reference>
<comment type="caution">
    <text evidence="8">The sequence shown here is derived from an EMBL/GenBank/DDBJ whole genome shotgun (WGS) entry which is preliminary data.</text>
</comment>